<organism evidence="2 3">
    <name type="scientific">Kribbella sindirgiensis</name>
    <dbReference type="NCBI Taxonomy" id="1124744"/>
    <lineage>
        <taxon>Bacteria</taxon>
        <taxon>Bacillati</taxon>
        <taxon>Actinomycetota</taxon>
        <taxon>Actinomycetes</taxon>
        <taxon>Propionibacteriales</taxon>
        <taxon>Kribbellaceae</taxon>
        <taxon>Kribbella</taxon>
    </lineage>
</organism>
<protein>
    <submittedName>
        <fullName evidence="2">HNH endonuclease</fullName>
    </submittedName>
</protein>
<dbReference type="EMBL" id="SJKA01000022">
    <property type="protein sequence ID" value="TCC20011.1"/>
    <property type="molecule type" value="Genomic_DNA"/>
</dbReference>
<name>A0A4R0I3E1_9ACTN</name>
<sequence length="132" mass="14096">MRGACGVRGTSNTNERGSSYSRRARKAWLVETYRADRDMHALVAECLAEGSIVNPLRSWVMDGVPRGEGAPACRCYRCGKLLTVSLVTVDRIKPGCKGGTYARSNIRPACSTCNSSTGGKLGAEQRALKAAA</sequence>
<gene>
    <name evidence="2" type="ORF">E0H50_37485</name>
</gene>
<keyword evidence="3" id="KW-1185">Reference proteome</keyword>
<dbReference type="Pfam" id="PF14279">
    <property type="entry name" value="HNH_5"/>
    <property type="match status" value="1"/>
</dbReference>
<dbReference type="GO" id="GO:0004519">
    <property type="term" value="F:endonuclease activity"/>
    <property type="evidence" value="ECO:0007669"/>
    <property type="project" value="UniProtKB-KW"/>
</dbReference>
<evidence type="ECO:0000259" key="1">
    <source>
        <dbReference type="SMART" id="SM00507"/>
    </source>
</evidence>
<keyword evidence="2" id="KW-0378">Hydrolase</keyword>
<reference evidence="2 3" key="1">
    <citation type="submission" date="2019-02" db="EMBL/GenBank/DDBJ databases">
        <title>Kribbella capetownensis sp. nov. and Kribbella speibonae sp. nov., isolated from soil.</title>
        <authorList>
            <person name="Curtis S.M."/>
            <person name="Norton I."/>
            <person name="Everest G.J."/>
            <person name="Meyers P.R."/>
        </authorList>
    </citation>
    <scope>NUCLEOTIDE SEQUENCE [LARGE SCALE GENOMIC DNA]</scope>
    <source>
        <strain evidence="2 3">DSM 27082</strain>
    </source>
</reference>
<accession>A0A4R0I3E1</accession>
<dbReference type="InterPro" id="IPR003615">
    <property type="entry name" value="HNH_nuc"/>
</dbReference>
<keyword evidence="2" id="KW-0540">Nuclease</keyword>
<dbReference type="CDD" id="cd00085">
    <property type="entry name" value="HNHc"/>
    <property type="match status" value="1"/>
</dbReference>
<dbReference type="Proteomes" id="UP000292695">
    <property type="component" value="Unassembled WGS sequence"/>
</dbReference>
<dbReference type="Gene3D" id="1.10.30.50">
    <property type="match status" value="1"/>
</dbReference>
<dbReference type="SMART" id="SM00507">
    <property type="entry name" value="HNHc"/>
    <property type="match status" value="1"/>
</dbReference>
<evidence type="ECO:0000313" key="3">
    <source>
        <dbReference type="Proteomes" id="UP000292695"/>
    </source>
</evidence>
<dbReference type="InterPro" id="IPR029471">
    <property type="entry name" value="HNH_5"/>
</dbReference>
<keyword evidence="2" id="KW-0255">Endonuclease</keyword>
<dbReference type="AlphaFoldDB" id="A0A4R0I3E1"/>
<dbReference type="OrthoDB" id="4113298at2"/>
<evidence type="ECO:0000313" key="2">
    <source>
        <dbReference type="EMBL" id="TCC20011.1"/>
    </source>
</evidence>
<proteinExistence type="predicted"/>
<feature type="domain" description="HNH nuclease" evidence="1">
    <location>
        <begin position="55"/>
        <end position="115"/>
    </location>
</feature>
<comment type="caution">
    <text evidence="2">The sequence shown here is derived from an EMBL/GenBank/DDBJ whole genome shotgun (WGS) entry which is preliminary data.</text>
</comment>